<comment type="similarity">
    <text evidence="1">Belongs to the UDP-glycosyltransferase family.</text>
</comment>
<dbReference type="AlphaFoldDB" id="A0A9P1C5K8"/>
<accession>A0A9P1C5K8</accession>
<dbReference type="OrthoDB" id="5835829at2759"/>
<dbReference type="EMBL" id="CAMXCT010000935">
    <property type="protein sequence ID" value="CAI3984925.1"/>
    <property type="molecule type" value="Genomic_DNA"/>
</dbReference>
<dbReference type="PANTHER" id="PTHR11926">
    <property type="entry name" value="GLUCOSYL/GLUCURONOSYL TRANSFERASES"/>
    <property type="match status" value="1"/>
</dbReference>
<dbReference type="PANTHER" id="PTHR11926:SF1494">
    <property type="entry name" value="FLAVONOL 3-O-GLUCOSYLTRANSFERASE UGT76E12-RELATED"/>
    <property type="match status" value="1"/>
</dbReference>
<gene>
    <name evidence="4" type="ORF">C1SCF055_LOCUS12418</name>
</gene>
<organism evidence="4">
    <name type="scientific">Cladocopium goreaui</name>
    <dbReference type="NCBI Taxonomy" id="2562237"/>
    <lineage>
        <taxon>Eukaryota</taxon>
        <taxon>Sar</taxon>
        <taxon>Alveolata</taxon>
        <taxon>Dinophyceae</taxon>
        <taxon>Suessiales</taxon>
        <taxon>Symbiodiniaceae</taxon>
        <taxon>Cladocopium</taxon>
    </lineage>
</organism>
<dbReference type="EMBL" id="CAMXCT020000935">
    <property type="protein sequence ID" value="CAL1138300.1"/>
    <property type="molecule type" value="Genomic_DNA"/>
</dbReference>
<reference evidence="5 6" key="2">
    <citation type="submission" date="2024-05" db="EMBL/GenBank/DDBJ databases">
        <authorList>
            <person name="Chen Y."/>
            <person name="Shah S."/>
            <person name="Dougan E. K."/>
            <person name="Thang M."/>
            <person name="Chan C."/>
        </authorList>
    </citation>
    <scope>NUCLEOTIDE SEQUENCE [LARGE SCALE GENOMIC DNA]</scope>
</reference>
<evidence type="ECO:0000313" key="4">
    <source>
        <dbReference type="EMBL" id="CAI3984925.1"/>
    </source>
</evidence>
<dbReference type="Gene3D" id="3.40.50.2000">
    <property type="entry name" value="Glycogen Phosphorylase B"/>
    <property type="match status" value="2"/>
</dbReference>
<keyword evidence="2" id="KW-0808">Transferase</keyword>
<reference evidence="4" key="1">
    <citation type="submission" date="2022-10" db="EMBL/GenBank/DDBJ databases">
        <authorList>
            <person name="Chen Y."/>
            <person name="Dougan E. K."/>
            <person name="Chan C."/>
            <person name="Rhodes N."/>
            <person name="Thang M."/>
        </authorList>
    </citation>
    <scope>NUCLEOTIDE SEQUENCE</scope>
</reference>
<dbReference type="SUPFAM" id="SSF53756">
    <property type="entry name" value="UDP-Glycosyltransferase/glycogen phosphorylase"/>
    <property type="match status" value="1"/>
</dbReference>
<dbReference type="Proteomes" id="UP001152797">
    <property type="component" value="Unassembled WGS sequence"/>
</dbReference>
<protein>
    <submittedName>
        <fullName evidence="5">UDP-glycosyltransferase 85A1 (Cytokinin-O-glucosyltransferase 2) (Zeatin O-glucosyltransferase 2) (AtZOG2)</fullName>
    </submittedName>
</protein>
<evidence type="ECO:0000256" key="3">
    <source>
        <dbReference type="SAM" id="MobiDB-lite"/>
    </source>
</evidence>
<evidence type="ECO:0000256" key="1">
    <source>
        <dbReference type="ARBA" id="ARBA00009995"/>
    </source>
</evidence>
<comment type="caution">
    <text evidence="4">The sequence shown here is derived from an EMBL/GenBank/DDBJ whole genome shotgun (WGS) entry which is preliminary data.</text>
</comment>
<name>A0A9P1C5K8_9DINO</name>
<keyword evidence="6" id="KW-1185">Reference proteome</keyword>
<proteinExistence type="inferred from homology"/>
<dbReference type="EMBL" id="CAMXCT030000935">
    <property type="protein sequence ID" value="CAL4772237.1"/>
    <property type="molecule type" value="Genomic_DNA"/>
</dbReference>
<dbReference type="GO" id="GO:0080043">
    <property type="term" value="F:quercetin 3-O-glucosyltransferase activity"/>
    <property type="evidence" value="ECO:0007669"/>
    <property type="project" value="TreeGrafter"/>
</dbReference>
<sequence length="355" mass="39030">MELPHLLQKQSEPEHETVKSQQYIQVKYQVRRLKVACVSIPEAGHLVPTVQVAKALAYRGHEAYLVTMDSAASKFAKGCEAVNCRFRGLAKGLAGSDAGHGPIAELMSKGLVAQAFSQYNHLMHQELLDLLRDEGPFDMVLADFATMSAIQVAEELSIPCVINVPGPAELLKHLSMWLAIPFCSAVFLATRSVLETRLIYKMFLGLIPAMKRHVCLVNSFFGLDVPCALPANVILTGSTAVRPGKERIALKETSDEKMNAWLQQVRAEGLRIVYVTMGSMQVLEQFQLEALFYGLKSLTPKVAVAWSLKEEQHQQLPGGIEALPSHFFVQKWLPQGKAGKGRAPGSISSAPAWIE</sequence>
<evidence type="ECO:0000256" key="2">
    <source>
        <dbReference type="ARBA" id="ARBA00022676"/>
    </source>
</evidence>
<keyword evidence="2" id="KW-0328">Glycosyltransferase</keyword>
<evidence type="ECO:0000313" key="5">
    <source>
        <dbReference type="EMBL" id="CAL4772237.1"/>
    </source>
</evidence>
<feature type="region of interest" description="Disordered" evidence="3">
    <location>
        <begin position="336"/>
        <end position="355"/>
    </location>
</feature>
<evidence type="ECO:0000313" key="6">
    <source>
        <dbReference type="Proteomes" id="UP001152797"/>
    </source>
</evidence>
<dbReference type="GO" id="GO:0080044">
    <property type="term" value="F:quercetin 7-O-glucosyltransferase activity"/>
    <property type="evidence" value="ECO:0007669"/>
    <property type="project" value="TreeGrafter"/>
</dbReference>